<dbReference type="EMBL" id="AAEW02000008">
    <property type="protein sequence ID" value="EAT15725.1"/>
    <property type="molecule type" value="Genomic_DNA"/>
</dbReference>
<dbReference type="InterPro" id="IPR010104">
    <property type="entry name" value="TonB_rcpt_bac"/>
</dbReference>
<dbReference type="Proteomes" id="UP000005695">
    <property type="component" value="Unassembled WGS sequence"/>
</dbReference>
<dbReference type="Pfam" id="PF07715">
    <property type="entry name" value="Plug"/>
    <property type="match status" value="1"/>
</dbReference>
<dbReference type="InterPro" id="IPR012910">
    <property type="entry name" value="Plug_dom"/>
</dbReference>
<feature type="domain" description="TonB-dependent receptor plug" evidence="12">
    <location>
        <begin position="134"/>
        <end position="237"/>
    </location>
</feature>
<evidence type="ECO:0000256" key="7">
    <source>
        <dbReference type="ARBA" id="ARBA00023237"/>
    </source>
</evidence>
<name>Q1K017_DESA6</name>
<evidence type="ECO:0000256" key="5">
    <source>
        <dbReference type="ARBA" id="ARBA00023077"/>
    </source>
</evidence>
<feature type="domain" description="TonB-dependent receptor-like beta-barrel" evidence="11">
    <location>
        <begin position="455"/>
        <end position="887"/>
    </location>
</feature>
<dbReference type="RefSeq" id="WP_006000115.1">
    <property type="nucleotide sequence ID" value="NZ_AAEW02000008.1"/>
</dbReference>
<dbReference type="InterPro" id="IPR000531">
    <property type="entry name" value="Beta-barrel_TonB"/>
</dbReference>
<keyword evidence="14" id="KW-1185">Reference proteome</keyword>
<dbReference type="GO" id="GO:0030246">
    <property type="term" value="F:carbohydrate binding"/>
    <property type="evidence" value="ECO:0007669"/>
    <property type="project" value="InterPro"/>
</dbReference>
<dbReference type="Gene3D" id="2.60.40.1120">
    <property type="entry name" value="Carboxypeptidase-like, regulatory domain"/>
    <property type="match status" value="1"/>
</dbReference>
<keyword evidence="2 8" id="KW-0813">Transport</keyword>
<keyword evidence="13" id="KW-0675">Receptor</keyword>
<dbReference type="Gene3D" id="2.170.130.10">
    <property type="entry name" value="TonB-dependent receptor, plug domain"/>
    <property type="match status" value="1"/>
</dbReference>
<evidence type="ECO:0000256" key="4">
    <source>
        <dbReference type="ARBA" id="ARBA00022692"/>
    </source>
</evidence>
<evidence type="ECO:0000256" key="10">
    <source>
        <dbReference type="SAM" id="SignalP"/>
    </source>
</evidence>
<evidence type="ECO:0000259" key="12">
    <source>
        <dbReference type="Pfam" id="PF07715"/>
    </source>
</evidence>
<reference evidence="13" key="1">
    <citation type="submission" date="2006-05" db="EMBL/GenBank/DDBJ databases">
        <title>Annotation of the draft genome assembly of Desulfuromonas acetoxidans DSM 684.</title>
        <authorList>
            <consortium name="US DOE Joint Genome Institute (JGI-ORNL)"/>
            <person name="Larimer F."/>
            <person name="Land M."/>
            <person name="Hauser L."/>
        </authorList>
    </citation>
    <scope>NUCLEOTIDE SEQUENCE [LARGE SCALE GENOMIC DNA]</scope>
    <source>
        <strain evidence="13">DSM 684</strain>
    </source>
</reference>
<dbReference type="AlphaFoldDB" id="Q1K017"/>
<dbReference type="PROSITE" id="PS52016">
    <property type="entry name" value="TONB_DEPENDENT_REC_3"/>
    <property type="match status" value="1"/>
</dbReference>
<keyword evidence="6 8" id="KW-0472">Membrane</keyword>
<dbReference type="InterPro" id="IPR039426">
    <property type="entry name" value="TonB-dep_rcpt-like"/>
</dbReference>
<dbReference type="PANTHER" id="PTHR40980:SF4">
    <property type="entry name" value="TONB-DEPENDENT RECEPTOR-LIKE BETA-BARREL DOMAIN-CONTAINING PROTEIN"/>
    <property type="match status" value="1"/>
</dbReference>
<organism evidence="13 14">
    <name type="scientific">Desulfuromonas acetoxidans (strain DSM 684 / 11070)</name>
    <dbReference type="NCBI Taxonomy" id="281689"/>
    <lineage>
        <taxon>Bacteria</taxon>
        <taxon>Pseudomonadati</taxon>
        <taxon>Thermodesulfobacteriota</taxon>
        <taxon>Desulfuromonadia</taxon>
        <taxon>Desulfuromonadales</taxon>
        <taxon>Desulfuromonadaceae</taxon>
        <taxon>Desulfuromonas</taxon>
    </lineage>
</organism>
<evidence type="ECO:0000256" key="8">
    <source>
        <dbReference type="PROSITE-ProRule" id="PRU01360"/>
    </source>
</evidence>
<sequence>MMPRQTRVITFLVMTLLLLTTMAQTVLAANGRVAGQVQDSVNDINLMGVLVSADNGQTKTVTDRAGNYSINLATGEHSLTFSYLGYSNVTRQVTVAEGSTSSLDVDFGSEGMQMDEMVVSGQAVGQARALNQQKNAPNLQNIVASDAIGRFPDQNAAEALNRIPGVSIERDMGEGRFVIVRGIDPHLNSASIDGITLASAEDGTRAVLLDVIPTNVAGSLIVTKALTADMPADSIGGHIEIVSPSAYDRNERTIRGSVGGNYSDISDELTETGELTFGDVFGANDQFGALFSVSYDKREFGSDDVEADPWELNDDNEWVTEELQYREYDLTRERLGFTTNLEYKPNDNNSYFLRGLYSEFTDHEYRRRSIIKDMMMLPDTSSTGLIVGEDYEDDATELYPTTELQLKNREETQMNWALSVGGENEVDTWTIDYKAAYSYAEQDTPFDKQYLYETSDLNYTYSDADGDTPNITVNSGDMNDLSIYELDAIEDSEQLVEEEAWIFAANVKKELNTSFQSYLKTGIHVTLRNKTNDLEMTVYEDAPAALATLEGLTTGGRHENTDLPLIDDDVDDLFDSLKDDFGTIEYALEDSVAEDYETDENVYAGYIMGEADFGRFTLLPGVRVEYTDLECRGNAFDEDTETYSAQKKTNDYTNILPSLHSKVRFSDDLILYLAWTNTISRPQWDQMYYGKFTDDDGNIEIGNPDLDPYEAMNWDATLTYYMPDSLGMASIGVFYKDIDNFIYEQTADMGDYELTTFRNGDEGEVYGIELAYQQKLSFLPGALDGFSIEGNLTLSDSEVDVLPSEEGGEGRTVDMMRHSDTVGSVALSYEKYGFFVRLSGTYRSEYLDDLGEEKFEDRYIDDHFQVDLSTAYTFMDKYTLYANFINLTDEPLDAYYDQSGRNSQYEEYGWSARFGLKFNF</sequence>
<evidence type="ECO:0000313" key="14">
    <source>
        <dbReference type="Proteomes" id="UP000005695"/>
    </source>
</evidence>
<dbReference type="InterPro" id="IPR037066">
    <property type="entry name" value="Plug_dom_sf"/>
</dbReference>
<proteinExistence type="inferred from homology"/>
<evidence type="ECO:0000256" key="6">
    <source>
        <dbReference type="ARBA" id="ARBA00023136"/>
    </source>
</evidence>
<reference evidence="13" key="2">
    <citation type="submission" date="2006-05" db="EMBL/GenBank/DDBJ databases">
        <title>Sequencing of the draft genome and assembly of Desulfuromonas acetoxidans DSM 684.</title>
        <authorList>
            <consortium name="US DOE Joint Genome Institute (JGI-PGF)"/>
            <person name="Copeland A."/>
            <person name="Lucas S."/>
            <person name="Lapidus A."/>
            <person name="Barry K."/>
            <person name="Detter J.C."/>
            <person name="Glavina del Rio T."/>
            <person name="Hammon N."/>
            <person name="Israni S."/>
            <person name="Dalin E."/>
            <person name="Tice H."/>
            <person name="Bruce D."/>
            <person name="Pitluck S."/>
            <person name="Richardson P."/>
        </authorList>
    </citation>
    <scope>NUCLEOTIDE SEQUENCE [LARGE SCALE GENOMIC DNA]</scope>
    <source>
        <strain evidence="13">DSM 684</strain>
    </source>
</reference>
<keyword evidence="7 8" id="KW-0998">Cell outer membrane</keyword>
<dbReference type="SUPFAM" id="SSF56935">
    <property type="entry name" value="Porins"/>
    <property type="match status" value="1"/>
</dbReference>
<comment type="similarity">
    <text evidence="8 9">Belongs to the TonB-dependent receptor family.</text>
</comment>
<keyword evidence="3 8" id="KW-1134">Transmembrane beta strand</keyword>
<protein>
    <submittedName>
        <fullName evidence="13">TonB-dependent receptor</fullName>
    </submittedName>
</protein>
<dbReference type="CDD" id="cd01347">
    <property type="entry name" value="ligand_gated_channel"/>
    <property type="match status" value="1"/>
</dbReference>
<evidence type="ECO:0000256" key="3">
    <source>
        <dbReference type="ARBA" id="ARBA00022452"/>
    </source>
</evidence>
<dbReference type="GO" id="GO:0009279">
    <property type="term" value="C:cell outer membrane"/>
    <property type="evidence" value="ECO:0007669"/>
    <property type="project" value="UniProtKB-SubCell"/>
</dbReference>
<evidence type="ECO:0000256" key="9">
    <source>
        <dbReference type="RuleBase" id="RU003357"/>
    </source>
</evidence>
<gene>
    <name evidence="13" type="ORF">Dace_2425</name>
</gene>
<keyword evidence="10" id="KW-0732">Signal</keyword>
<dbReference type="PANTHER" id="PTHR40980">
    <property type="entry name" value="PLUG DOMAIN-CONTAINING PROTEIN"/>
    <property type="match status" value="1"/>
</dbReference>
<keyword evidence="5 9" id="KW-0798">TonB box</keyword>
<evidence type="ECO:0000259" key="11">
    <source>
        <dbReference type="Pfam" id="PF00593"/>
    </source>
</evidence>
<accession>Q1K017</accession>
<dbReference type="Gene3D" id="2.40.170.20">
    <property type="entry name" value="TonB-dependent receptor, beta-barrel domain"/>
    <property type="match status" value="1"/>
</dbReference>
<comment type="caution">
    <text evidence="13">The sequence shown here is derived from an EMBL/GenBank/DDBJ whole genome shotgun (WGS) entry which is preliminary data.</text>
</comment>
<keyword evidence="4 8" id="KW-0812">Transmembrane</keyword>
<feature type="signal peptide" evidence="10">
    <location>
        <begin position="1"/>
        <end position="28"/>
    </location>
</feature>
<dbReference type="NCBIfam" id="TIGR01782">
    <property type="entry name" value="TonB-Xanth-Caul"/>
    <property type="match status" value="1"/>
</dbReference>
<dbReference type="InterPro" id="IPR013784">
    <property type="entry name" value="Carb-bd-like_fold"/>
</dbReference>
<evidence type="ECO:0000256" key="1">
    <source>
        <dbReference type="ARBA" id="ARBA00004571"/>
    </source>
</evidence>
<dbReference type="InterPro" id="IPR036942">
    <property type="entry name" value="Beta-barrel_TonB_sf"/>
</dbReference>
<feature type="chain" id="PRO_5004192332" evidence="10">
    <location>
        <begin position="29"/>
        <end position="920"/>
    </location>
</feature>
<dbReference type="SUPFAM" id="SSF49452">
    <property type="entry name" value="Starch-binding domain-like"/>
    <property type="match status" value="1"/>
</dbReference>
<dbReference type="Pfam" id="PF13715">
    <property type="entry name" value="CarbopepD_reg_2"/>
    <property type="match status" value="1"/>
</dbReference>
<comment type="subcellular location">
    <subcellularLocation>
        <location evidence="1 8">Cell outer membrane</location>
        <topology evidence="1 8">Multi-pass membrane protein</topology>
    </subcellularLocation>
</comment>
<dbReference type="Pfam" id="PF00593">
    <property type="entry name" value="TonB_dep_Rec_b-barrel"/>
    <property type="match status" value="1"/>
</dbReference>
<dbReference type="OrthoDB" id="5389752at2"/>
<evidence type="ECO:0000256" key="2">
    <source>
        <dbReference type="ARBA" id="ARBA00022448"/>
    </source>
</evidence>
<evidence type="ECO:0000313" key="13">
    <source>
        <dbReference type="EMBL" id="EAT15725.1"/>
    </source>
</evidence>